<evidence type="ECO:0000256" key="1">
    <source>
        <dbReference type="SAM" id="MobiDB-lite"/>
    </source>
</evidence>
<comment type="caution">
    <text evidence="2">The sequence shown here is derived from an EMBL/GenBank/DDBJ whole genome shotgun (WGS) entry which is preliminary data.</text>
</comment>
<evidence type="ECO:0000313" key="3">
    <source>
        <dbReference type="Proteomes" id="UP001302949"/>
    </source>
</evidence>
<protein>
    <submittedName>
        <fullName evidence="2">Uncharacterized protein</fullName>
    </submittedName>
</protein>
<proteinExistence type="predicted"/>
<organism evidence="2 3">
    <name type="scientific">Arcicella rigui</name>
    <dbReference type="NCBI Taxonomy" id="797020"/>
    <lineage>
        <taxon>Bacteria</taxon>
        <taxon>Pseudomonadati</taxon>
        <taxon>Bacteroidota</taxon>
        <taxon>Cytophagia</taxon>
        <taxon>Cytophagales</taxon>
        <taxon>Flectobacillaceae</taxon>
        <taxon>Arcicella</taxon>
    </lineage>
</organism>
<evidence type="ECO:0000313" key="2">
    <source>
        <dbReference type="EMBL" id="MEA5137939.1"/>
    </source>
</evidence>
<sequence length="57" mass="6176">MRDGNFSGQNTYMVSAPPLGMFGSWQSTPANPIRVSRNGRGTTNSNGSPIYQKGKKK</sequence>
<accession>A0ABU5Q550</accession>
<name>A0ABU5Q550_9BACT</name>
<feature type="compositionally biased region" description="Polar residues" evidence="1">
    <location>
        <begin position="39"/>
        <end position="49"/>
    </location>
</feature>
<dbReference type="RefSeq" id="WP_323295109.1">
    <property type="nucleotide sequence ID" value="NZ_JAYFUM010000003.1"/>
</dbReference>
<reference evidence="2 3" key="1">
    <citation type="submission" date="2023-12" db="EMBL/GenBank/DDBJ databases">
        <title>Novel species of the genus Arcicella isolated from rivers.</title>
        <authorList>
            <person name="Lu H."/>
        </authorList>
    </citation>
    <scope>NUCLEOTIDE SEQUENCE [LARGE SCALE GENOMIC DNA]</scope>
    <source>
        <strain evidence="2 3">KCTC 23307</strain>
    </source>
</reference>
<keyword evidence="3" id="KW-1185">Reference proteome</keyword>
<feature type="region of interest" description="Disordered" evidence="1">
    <location>
        <begin position="23"/>
        <end position="57"/>
    </location>
</feature>
<gene>
    <name evidence="2" type="ORF">VB248_02265</name>
</gene>
<dbReference type="Proteomes" id="UP001302949">
    <property type="component" value="Unassembled WGS sequence"/>
</dbReference>
<dbReference type="EMBL" id="JAYFUM010000003">
    <property type="protein sequence ID" value="MEA5137939.1"/>
    <property type="molecule type" value="Genomic_DNA"/>
</dbReference>